<reference evidence="2 3" key="1">
    <citation type="submission" date="2017-02" db="EMBL/GenBank/DDBJ databases">
        <authorList>
            <person name="Guo L."/>
        </authorList>
    </citation>
    <scope>NUCLEOTIDE SEQUENCE [LARGE SCALE GENOMIC DNA]</scope>
    <source>
        <strain evidence="2 3">PRS09-11288</strain>
    </source>
</reference>
<keyword evidence="1" id="KW-0472">Membrane</keyword>
<protein>
    <recommendedName>
        <fullName evidence="4">ABC transporter permease</fullName>
    </recommendedName>
</protein>
<evidence type="ECO:0000256" key="1">
    <source>
        <dbReference type="SAM" id="Phobius"/>
    </source>
</evidence>
<dbReference type="Proteomes" id="UP000191010">
    <property type="component" value="Chromosome"/>
</dbReference>
<organism evidence="2 3">
    <name type="scientific">Pseudomonas parafulva</name>
    <dbReference type="NCBI Taxonomy" id="157782"/>
    <lineage>
        <taxon>Bacteria</taxon>
        <taxon>Pseudomonadati</taxon>
        <taxon>Pseudomonadota</taxon>
        <taxon>Gammaproteobacteria</taxon>
        <taxon>Pseudomonadales</taxon>
        <taxon>Pseudomonadaceae</taxon>
        <taxon>Pseudomonas</taxon>
    </lineage>
</organism>
<feature type="transmembrane region" description="Helical" evidence="1">
    <location>
        <begin position="60"/>
        <end position="80"/>
    </location>
</feature>
<accession>A0ABM6J424</accession>
<keyword evidence="3" id="KW-1185">Reference proteome</keyword>
<name>A0ABM6J424_9PSED</name>
<sequence>MTAKKTITKHTSVRLFHISLILLKEHIRDTSSFLWTSAAPCILYFIVVRSSNLPYLKQAGWFYAYISANVAFFGFSFYLIGRRESGFTRSFIYRKEPMLYFLTAQMISYALMSLVYASLFYLITKPLHGSYSLQEYTFILACFSTSYLGFTLIGLIIASLPLTFSTAGTLFSLLSFLMLVSSYLGAATVESQHPLVMLLNPLIVSTQLFHGDLALGMVFPPLFMLSITALYLTAKHSRIQPVWSRY</sequence>
<proteinExistence type="predicted"/>
<feature type="transmembrane region" description="Helical" evidence="1">
    <location>
        <begin position="100"/>
        <end position="124"/>
    </location>
</feature>
<gene>
    <name evidence="2" type="ORF">B2J77_13725</name>
</gene>
<evidence type="ECO:0000313" key="3">
    <source>
        <dbReference type="Proteomes" id="UP000191010"/>
    </source>
</evidence>
<dbReference type="RefSeq" id="WP_078478844.1">
    <property type="nucleotide sequence ID" value="NZ_CP019952.1"/>
</dbReference>
<evidence type="ECO:0000313" key="2">
    <source>
        <dbReference type="EMBL" id="AQW69206.1"/>
    </source>
</evidence>
<dbReference type="EMBL" id="CP019952">
    <property type="protein sequence ID" value="AQW69206.1"/>
    <property type="molecule type" value="Genomic_DNA"/>
</dbReference>
<feature type="transmembrane region" description="Helical" evidence="1">
    <location>
        <begin position="136"/>
        <end position="158"/>
    </location>
</feature>
<keyword evidence="1" id="KW-0812">Transmembrane</keyword>
<feature type="transmembrane region" description="Helical" evidence="1">
    <location>
        <begin position="32"/>
        <end position="48"/>
    </location>
</feature>
<keyword evidence="1" id="KW-1133">Transmembrane helix</keyword>
<feature type="transmembrane region" description="Helical" evidence="1">
    <location>
        <begin position="170"/>
        <end position="189"/>
    </location>
</feature>
<feature type="transmembrane region" description="Helical" evidence="1">
    <location>
        <begin position="209"/>
        <end position="232"/>
    </location>
</feature>
<evidence type="ECO:0008006" key="4">
    <source>
        <dbReference type="Google" id="ProtNLM"/>
    </source>
</evidence>